<proteinExistence type="inferred from homology"/>
<feature type="region of interest" description="Disordered" evidence="6">
    <location>
        <begin position="38"/>
        <end position="151"/>
    </location>
</feature>
<keyword evidence="2" id="KW-0396">Initiation factor</keyword>
<dbReference type="SMART" id="SM00543">
    <property type="entry name" value="MIF4G"/>
    <property type="match status" value="1"/>
</dbReference>
<dbReference type="Pfam" id="PF21140">
    <property type="entry name" value="eIF4G1-like_eIF4E-bd"/>
    <property type="match status" value="1"/>
</dbReference>
<evidence type="ECO:0000259" key="7">
    <source>
        <dbReference type="PROSITE" id="PS51363"/>
    </source>
</evidence>
<dbReference type="OrthoDB" id="514777at2759"/>
<dbReference type="FunFam" id="1.25.40.180:FF:000001">
    <property type="entry name" value="Eukaryotic translation initiation factor 4 gamma, 3, putative"/>
    <property type="match status" value="1"/>
</dbReference>
<dbReference type="EMBL" id="CAJFCJ010000006">
    <property type="protein sequence ID" value="CAD5115591.1"/>
    <property type="molecule type" value="Genomic_DNA"/>
</dbReference>
<dbReference type="SMART" id="SM00544">
    <property type="entry name" value="MA3"/>
    <property type="match status" value="1"/>
</dbReference>
<dbReference type="SUPFAM" id="SSF48371">
    <property type="entry name" value="ARM repeat"/>
    <property type="match status" value="3"/>
</dbReference>
<feature type="compositionally biased region" description="Basic and acidic residues" evidence="6">
    <location>
        <begin position="362"/>
        <end position="382"/>
    </location>
</feature>
<keyword evidence="4" id="KW-0810">Translation regulation</keyword>
<feature type="compositionally biased region" description="Polar residues" evidence="6">
    <location>
        <begin position="50"/>
        <end position="74"/>
    </location>
</feature>
<dbReference type="PROSITE" id="PS51363">
    <property type="entry name" value="W2"/>
    <property type="match status" value="1"/>
</dbReference>
<feature type="domain" description="MI" evidence="8">
    <location>
        <begin position="1157"/>
        <end position="1282"/>
    </location>
</feature>
<dbReference type="Pfam" id="PF02854">
    <property type="entry name" value="MIF4G"/>
    <property type="match status" value="1"/>
</dbReference>
<feature type="region of interest" description="Disordered" evidence="6">
    <location>
        <begin position="331"/>
        <end position="554"/>
    </location>
</feature>
<dbReference type="GO" id="GO:0006417">
    <property type="term" value="P:regulation of translation"/>
    <property type="evidence" value="ECO:0007669"/>
    <property type="project" value="UniProtKB-KW"/>
</dbReference>
<dbReference type="GO" id="GO:0003729">
    <property type="term" value="F:mRNA binding"/>
    <property type="evidence" value="ECO:0007669"/>
    <property type="project" value="TreeGrafter"/>
</dbReference>
<feature type="compositionally biased region" description="Polar residues" evidence="6">
    <location>
        <begin position="1040"/>
        <end position="1052"/>
    </location>
</feature>
<evidence type="ECO:0000259" key="8">
    <source>
        <dbReference type="PROSITE" id="PS51366"/>
    </source>
</evidence>
<protein>
    <submittedName>
        <fullName evidence="9">DgyrCDS4552</fullName>
    </submittedName>
</protein>
<evidence type="ECO:0000256" key="5">
    <source>
        <dbReference type="ARBA" id="ARBA00022917"/>
    </source>
</evidence>
<feature type="compositionally biased region" description="Polar residues" evidence="6">
    <location>
        <begin position="435"/>
        <end position="444"/>
    </location>
</feature>
<dbReference type="SMART" id="SM00515">
    <property type="entry name" value="eIF5C"/>
    <property type="match status" value="1"/>
</dbReference>
<dbReference type="PROSITE" id="PS51366">
    <property type="entry name" value="MI"/>
    <property type="match status" value="1"/>
</dbReference>
<dbReference type="InterPro" id="IPR049485">
    <property type="entry name" value="eIF4G1-like_eIF4E-bd"/>
</dbReference>
<sequence>MLQNPNQTRKPVSAPVPIPRNPQPNAIFLEGLKSAGQVPQVNRGPEKPTNVHTSQQANYNISFGTNSNPSQIQPSVSGSSQVEGGGSVGGQVGQPYSMQMYSGAAPPPRSNHPIPQRFVNPNAGSGSGGNRGQRQPAQTYPPPQQQQQPGFMVPSPFIQPAQIFIPQQATYIQNTHRMHNPNQQPQQYIQQQVQYPQNYVSSNSQPQQLPYMNQPYQSNSYTQPNQQHQSVVSHVTSTQPQNNPYQQPAQHQMLVQNPPQQPQQREKKIIRIIDPSTGKTLNDEIRTNRMSSLSVTSTNQVEEVKDQTTEVADDTKSKVCQEFAALVAARCKTDQPQTSQTEDSKSEELAKNEEEAEEEVIVVEKPEEPKVEEKLEETKEAVTVEPEEKPDEEVKPEEQETIVEEKPEKTIEEKSSETEDKDSSKGKKARKNKEQNSPTTNTTGAIAVDIEIKREERPSLSPPTSEIPEEIKASSLVESSPEINDTIKKIEDEVSEENGVTPLSESPQVVTEDDSESQEKPVDDETEDTDLQRSDSEEQSTDPPSLKYDYKENQWSPLNTEGKKQYDREFLMRLQYDDLSKKKPDDLPKLDIILTQPICNDQSNTSTGMERQDFLPYFQQQTLTSGRMSGSMHRQKSRDFNKNRVESRKVIQISREKEVQFVRTANAYRPHYLGDGSDEDRHDERLFRNVRSMLNKLTPQNFNSLINKFKELEINSESRMVGVIKLIFQKAIDEPAFSVAYANLCKSLSNILTNTKMQSKEGKEFTFRSGLLNRCQEQFEKNRNDDEILEKKRGELELAESPEKRKELLMALEEHETVSKRKYLGNIRFIGELFKLKMLTENIMHGCLFELLKSHDEEKLECLCKLMKTIGKECDHKQAKPRMDQYFTQMQKIVEQKKTCSRVRFMLQDVIELRKNMWVPRRDENAPKTIAQVREEMEREAQEKAVHLNAAANNASKRRSIPNIVSGMNNRHSASGPNVGDDSGWHNVQHRYNSQRANEMDRSRMMNIASQHSNKMTDGNIQLGPSKAGWGRGASGGRSHNSSQDDTSTTSGANKFSVLQQHDELRPAAHIKGASRSAQLPPRHQSKFSGQSRGLNSRPSAEQERGKREALEMARTVATPPRGNSRESSRSRSGQRAPIDKATSAVSVEVPEMSDDELERRIKTLVDEYIQVHDLSDTKEYVKEMLRANVKSDSIVNKILLSVLERSTEARRTIGDMLNTLMKDTECIVNAQCFTAALESILEFAEDMEIDVPKIWGYIAELISPTVAYKAVQLTNIFEACLPMRNQNSSKTGELFAALLHQCASMIGPSEVYNMWQKSDLKWEDIVQNVDTFINDNQLEFTITGGRSRNSSEMRPVKELSNGIRGIFRLSKAEEMFAWIEDNVTEEGAKSEEFIRNLVYGLCEVCTVGYGAKAQFDKNRYKEEYKAILQKYLDSDKERMERSALLAVQKFSNDLEHPPNLFETVMEHLYDDDLISEEAVLAWDKDDNNEPGFGVCRAGSQRFVDWLKSPNDNDESR</sequence>
<evidence type="ECO:0000256" key="4">
    <source>
        <dbReference type="ARBA" id="ARBA00022845"/>
    </source>
</evidence>
<dbReference type="InterPro" id="IPR003891">
    <property type="entry name" value="Initiation_fac_eIF4g_MI"/>
</dbReference>
<dbReference type="Pfam" id="PF02847">
    <property type="entry name" value="MA3"/>
    <property type="match status" value="1"/>
</dbReference>
<feature type="compositionally biased region" description="Basic and acidic residues" evidence="6">
    <location>
        <begin position="1101"/>
        <end position="1112"/>
    </location>
</feature>
<dbReference type="Pfam" id="PF02020">
    <property type="entry name" value="W2"/>
    <property type="match status" value="1"/>
</dbReference>
<evidence type="ECO:0000313" key="9">
    <source>
        <dbReference type="EMBL" id="CAD5115591.1"/>
    </source>
</evidence>
<evidence type="ECO:0000256" key="1">
    <source>
        <dbReference type="ARBA" id="ARBA00005775"/>
    </source>
</evidence>
<feature type="domain" description="W2" evidence="7">
    <location>
        <begin position="1350"/>
        <end position="1517"/>
    </location>
</feature>
<dbReference type="PANTHER" id="PTHR23253">
    <property type="entry name" value="EUKARYOTIC TRANSLATION INITIATION FACTOR 4 GAMMA"/>
    <property type="match status" value="1"/>
</dbReference>
<feature type="region of interest" description="Disordered" evidence="6">
    <location>
        <begin position="1012"/>
        <end position="1052"/>
    </location>
</feature>
<organism evidence="9 10">
    <name type="scientific">Dimorphilus gyrociliatus</name>
    <dbReference type="NCBI Taxonomy" id="2664684"/>
    <lineage>
        <taxon>Eukaryota</taxon>
        <taxon>Metazoa</taxon>
        <taxon>Spiralia</taxon>
        <taxon>Lophotrochozoa</taxon>
        <taxon>Annelida</taxon>
        <taxon>Polychaeta</taxon>
        <taxon>Polychaeta incertae sedis</taxon>
        <taxon>Dinophilidae</taxon>
        <taxon>Dimorphilus</taxon>
    </lineage>
</organism>
<feature type="compositionally biased region" description="Polar residues" evidence="6">
    <location>
        <begin position="1"/>
        <end position="10"/>
    </location>
</feature>
<feature type="compositionally biased region" description="Gly residues" evidence="6">
    <location>
        <begin position="83"/>
        <end position="92"/>
    </location>
</feature>
<dbReference type="InterPro" id="IPR003307">
    <property type="entry name" value="W2_domain"/>
</dbReference>
<feature type="compositionally biased region" description="Basic and acidic residues" evidence="6">
    <location>
        <begin position="392"/>
        <end position="425"/>
    </location>
</feature>
<name>A0A7I8VLY5_9ANNE</name>
<reference evidence="9 10" key="1">
    <citation type="submission" date="2020-08" db="EMBL/GenBank/DDBJ databases">
        <authorList>
            <person name="Hejnol A."/>
        </authorList>
    </citation>
    <scope>NUCLEOTIDE SEQUENCE [LARGE SCALE GENOMIC DNA]</scope>
</reference>
<dbReference type="Gene3D" id="1.25.40.180">
    <property type="match status" value="3"/>
</dbReference>
<dbReference type="GO" id="GO:0016281">
    <property type="term" value="C:eukaryotic translation initiation factor 4F complex"/>
    <property type="evidence" value="ECO:0007669"/>
    <property type="project" value="TreeGrafter"/>
</dbReference>
<comment type="caution">
    <text evidence="9">The sequence shown here is derived from an EMBL/GenBank/DDBJ whole genome shotgun (WGS) entry which is preliminary data.</text>
</comment>
<evidence type="ECO:0000313" key="10">
    <source>
        <dbReference type="Proteomes" id="UP000549394"/>
    </source>
</evidence>
<keyword evidence="10" id="KW-1185">Reference proteome</keyword>
<evidence type="ECO:0000256" key="6">
    <source>
        <dbReference type="SAM" id="MobiDB-lite"/>
    </source>
</evidence>
<accession>A0A7I8VLY5</accession>
<evidence type="ECO:0000256" key="3">
    <source>
        <dbReference type="ARBA" id="ARBA00022553"/>
    </source>
</evidence>
<gene>
    <name evidence="9" type="ORF">DGYR_LOCUS4317</name>
</gene>
<dbReference type="GO" id="GO:0003743">
    <property type="term" value="F:translation initiation factor activity"/>
    <property type="evidence" value="ECO:0007669"/>
    <property type="project" value="UniProtKB-KW"/>
</dbReference>
<dbReference type="InterPro" id="IPR003890">
    <property type="entry name" value="MIF4G-like_typ-3"/>
</dbReference>
<feature type="compositionally biased region" description="Polar residues" evidence="6">
    <location>
        <begin position="1087"/>
        <end position="1100"/>
    </location>
</feature>
<keyword evidence="5" id="KW-0648">Protein biosynthesis</keyword>
<evidence type="ECO:0000256" key="2">
    <source>
        <dbReference type="ARBA" id="ARBA00022540"/>
    </source>
</evidence>
<dbReference type="Proteomes" id="UP000549394">
    <property type="component" value="Unassembled WGS sequence"/>
</dbReference>
<dbReference type="PANTHER" id="PTHR23253:SF78">
    <property type="entry name" value="EUKARYOTIC TRANSLATION INITIATION FACTOR 4G1, ISOFORM B-RELATED"/>
    <property type="match status" value="1"/>
</dbReference>
<dbReference type="CDD" id="cd11559">
    <property type="entry name" value="W2_eIF4G1_like"/>
    <property type="match status" value="1"/>
</dbReference>
<dbReference type="InterPro" id="IPR016024">
    <property type="entry name" value="ARM-type_fold"/>
</dbReference>
<feature type="region of interest" description="Disordered" evidence="6">
    <location>
        <begin position="1"/>
        <end position="25"/>
    </location>
</feature>
<feature type="compositionally biased region" description="Basic and acidic residues" evidence="6">
    <location>
        <begin position="342"/>
        <end position="353"/>
    </location>
</feature>
<keyword evidence="3" id="KW-0597">Phosphoprotein</keyword>
<feature type="region of interest" description="Disordered" evidence="6">
    <location>
        <begin position="1073"/>
        <end position="1152"/>
    </location>
</feature>
<comment type="similarity">
    <text evidence="1">Belongs to the eukaryotic initiation factor 4G family.</text>
</comment>